<dbReference type="PROSITE" id="PS51755">
    <property type="entry name" value="OMPR_PHOB"/>
    <property type="match status" value="1"/>
</dbReference>
<dbReference type="GO" id="GO:0032993">
    <property type="term" value="C:protein-DNA complex"/>
    <property type="evidence" value="ECO:0007669"/>
    <property type="project" value="TreeGrafter"/>
</dbReference>
<feature type="DNA-binding region" description="OmpR/PhoB-type" evidence="9">
    <location>
        <begin position="128"/>
        <end position="227"/>
    </location>
</feature>
<reference evidence="12 13" key="1">
    <citation type="journal article" date="2022" name="IScience">
        <title>An ultrasensitive nanofiber-based assay for enzymatic hydrolysis and deep-sea microbial degradation of cellulose.</title>
        <authorList>
            <person name="Tsudome M."/>
            <person name="Tachioka M."/>
            <person name="Miyazaki M."/>
            <person name="Uchimura K."/>
            <person name="Tsuda M."/>
            <person name="Takaki Y."/>
            <person name="Deguchi S."/>
        </authorList>
    </citation>
    <scope>NUCLEOTIDE SEQUENCE [LARGE SCALE GENOMIC DNA]</scope>
    <source>
        <strain evidence="12 13">GE09</strain>
    </source>
</reference>
<dbReference type="FunFam" id="1.10.10.10:FF:000099">
    <property type="entry name" value="Two-component system response regulator TorR"/>
    <property type="match status" value="1"/>
</dbReference>
<dbReference type="Gene3D" id="3.40.50.2300">
    <property type="match status" value="1"/>
</dbReference>
<dbReference type="RefSeq" id="WP_236986559.1">
    <property type="nucleotide sequence ID" value="NZ_AP023086.1"/>
</dbReference>
<dbReference type="GO" id="GO:0000156">
    <property type="term" value="F:phosphorelay response regulator activity"/>
    <property type="evidence" value="ECO:0007669"/>
    <property type="project" value="TreeGrafter"/>
</dbReference>
<keyword evidence="7" id="KW-0804">Transcription</keyword>
<evidence type="ECO:0000259" key="10">
    <source>
        <dbReference type="PROSITE" id="PS50110"/>
    </source>
</evidence>
<evidence type="ECO:0000256" key="6">
    <source>
        <dbReference type="ARBA" id="ARBA00023125"/>
    </source>
</evidence>
<dbReference type="PANTHER" id="PTHR48111:SF47">
    <property type="entry name" value="TRANSCRIPTIONAL REGULATORY PROTEIN RSTA"/>
    <property type="match status" value="1"/>
</dbReference>
<sequence length="230" mass="25864">MTDTILLAEDDQRLAQLVNDFLSQNGFTVLTESNGLRVSNRALQDNPDLLILDVGLPGKSGLEICKEIRADFTGPILMLTARDSDADQVLGLEYGADDYVIKPADPTVLLARIRALLRRYAPQRPTPQSTMVFNQLEIKTAQRSVEIANAPVLLSSHEFDLLYTLASHAGKVLSREYLFKSVYHREYDGLDRSVDVRISQLRKKLNDDTSTPEKIKTVWGRGYLFVPEAW</sequence>
<dbReference type="InterPro" id="IPR001867">
    <property type="entry name" value="OmpR/PhoB-type_DNA-bd"/>
</dbReference>
<dbReference type="InterPro" id="IPR011006">
    <property type="entry name" value="CheY-like_superfamily"/>
</dbReference>
<evidence type="ECO:0000256" key="3">
    <source>
        <dbReference type="ARBA" id="ARBA00022553"/>
    </source>
</evidence>
<evidence type="ECO:0000259" key="11">
    <source>
        <dbReference type="PROSITE" id="PS51755"/>
    </source>
</evidence>
<evidence type="ECO:0000256" key="9">
    <source>
        <dbReference type="PROSITE-ProRule" id="PRU01091"/>
    </source>
</evidence>
<dbReference type="CDD" id="cd00383">
    <property type="entry name" value="trans_reg_C"/>
    <property type="match status" value="1"/>
</dbReference>
<keyword evidence="4" id="KW-0902">Two-component regulatory system</keyword>
<feature type="modified residue" description="4-aspartylphosphate" evidence="8">
    <location>
        <position position="53"/>
    </location>
</feature>
<dbReference type="Proteomes" id="UP001320119">
    <property type="component" value="Chromosome"/>
</dbReference>
<evidence type="ECO:0000256" key="7">
    <source>
        <dbReference type="ARBA" id="ARBA00023163"/>
    </source>
</evidence>
<keyword evidence="6 9" id="KW-0238">DNA-binding</keyword>
<organism evidence="12 13">
    <name type="scientific">Marinagarivorans cellulosilyticus</name>
    <dbReference type="NCBI Taxonomy" id="2721545"/>
    <lineage>
        <taxon>Bacteria</taxon>
        <taxon>Pseudomonadati</taxon>
        <taxon>Pseudomonadota</taxon>
        <taxon>Gammaproteobacteria</taxon>
        <taxon>Cellvibrionales</taxon>
        <taxon>Cellvibrionaceae</taxon>
        <taxon>Marinagarivorans</taxon>
    </lineage>
</organism>
<dbReference type="Gene3D" id="1.10.10.10">
    <property type="entry name" value="Winged helix-like DNA-binding domain superfamily/Winged helix DNA-binding domain"/>
    <property type="match status" value="1"/>
</dbReference>
<evidence type="ECO:0000256" key="8">
    <source>
        <dbReference type="PROSITE-ProRule" id="PRU00169"/>
    </source>
</evidence>
<dbReference type="SUPFAM" id="SSF52172">
    <property type="entry name" value="CheY-like"/>
    <property type="match status" value="1"/>
</dbReference>
<dbReference type="KEGG" id="marq:MARGE09_P1286"/>
<keyword evidence="5" id="KW-0805">Transcription regulation</keyword>
<dbReference type="SMART" id="SM00862">
    <property type="entry name" value="Trans_reg_C"/>
    <property type="match status" value="1"/>
</dbReference>
<accession>A0AAN1WGB7</accession>
<feature type="domain" description="OmpR/PhoB-type" evidence="11">
    <location>
        <begin position="128"/>
        <end position="227"/>
    </location>
</feature>
<dbReference type="Pfam" id="PF00486">
    <property type="entry name" value="Trans_reg_C"/>
    <property type="match status" value="1"/>
</dbReference>
<dbReference type="AlphaFoldDB" id="A0AAN1WGB7"/>
<proteinExistence type="predicted"/>
<dbReference type="InterPro" id="IPR039420">
    <property type="entry name" value="WalR-like"/>
</dbReference>
<evidence type="ECO:0000256" key="2">
    <source>
        <dbReference type="ARBA" id="ARBA00022490"/>
    </source>
</evidence>
<dbReference type="PANTHER" id="PTHR48111">
    <property type="entry name" value="REGULATOR OF RPOS"/>
    <property type="match status" value="1"/>
</dbReference>
<dbReference type="Pfam" id="PF00072">
    <property type="entry name" value="Response_reg"/>
    <property type="match status" value="1"/>
</dbReference>
<comment type="subcellular location">
    <subcellularLocation>
        <location evidence="1">Cytoplasm</location>
    </subcellularLocation>
</comment>
<feature type="domain" description="Response regulatory" evidence="10">
    <location>
        <begin position="4"/>
        <end position="117"/>
    </location>
</feature>
<gene>
    <name evidence="12" type="ORF">MARGE09_P1286</name>
</gene>
<dbReference type="SMART" id="SM00448">
    <property type="entry name" value="REC"/>
    <property type="match status" value="1"/>
</dbReference>
<dbReference type="Gene3D" id="6.10.250.690">
    <property type="match status" value="1"/>
</dbReference>
<evidence type="ECO:0000313" key="13">
    <source>
        <dbReference type="Proteomes" id="UP001320119"/>
    </source>
</evidence>
<evidence type="ECO:0000256" key="1">
    <source>
        <dbReference type="ARBA" id="ARBA00004496"/>
    </source>
</evidence>
<dbReference type="InterPro" id="IPR001789">
    <property type="entry name" value="Sig_transdc_resp-reg_receiver"/>
</dbReference>
<protein>
    <submittedName>
        <fullName evidence="12">Two-component system, OmpR family, response regulator RstA</fullName>
    </submittedName>
</protein>
<evidence type="ECO:0000256" key="5">
    <source>
        <dbReference type="ARBA" id="ARBA00023015"/>
    </source>
</evidence>
<dbReference type="PROSITE" id="PS50110">
    <property type="entry name" value="RESPONSE_REGULATORY"/>
    <property type="match status" value="1"/>
</dbReference>
<dbReference type="GO" id="GO:0005829">
    <property type="term" value="C:cytosol"/>
    <property type="evidence" value="ECO:0007669"/>
    <property type="project" value="TreeGrafter"/>
</dbReference>
<name>A0AAN1WGB7_9GAMM</name>
<evidence type="ECO:0000256" key="4">
    <source>
        <dbReference type="ARBA" id="ARBA00023012"/>
    </source>
</evidence>
<evidence type="ECO:0000313" key="12">
    <source>
        <dbReference type="EMBL" id="BCD97086.1"/>
    </source>
</evidence>
<keyword evidence="2" id="KW-0963">Cytoplasm</keyword>
<dbReference type="GO" id="GO:0006355">
    <property type="term" value="P:regulation of DNA-templated transcription"/>
    <property type="evidence" value="ECO:0007669"/>
    <property type="project" value="InterPro"/>
</dbReference>
<dbReference type="EMBL" id="AP023086">
    <property type="protein sequence ID" value="BCD97086.1"/>
    <property type="molecule type" value="Genomic_DNA"/>
</dbReference>
<keyword evidence="3 8" id="KW-0597">Phosphoprotein</keyword>
<dbReference type="InterPro" id="IPR036388">
    <property type="entry name" value="WH-like_DNA-bd_sf"/>
</dbReference>
<keyword evidence="13" id="KW-1185">Reference proteome</keyword>
<dbReference type="GO" id="GO:0000976">
    <property type="term" value="F:transcription cis-regulatory region binding"/>
    <property type="evidence" value="ECO:0007669"/>
    <property type="project" value="TreeGrafter"/>
</dbReference>